<name>A0AA47P1H6_MERPO</name>
<dbReference type="InterPro" id="IPR008906">
    <property type="entry name" value="HATC_C_dom"/>
</dbReference>
<evidence type="ECO:0000259" key="2">
    <source>
        <dbReference type="Pfam" id="PF05699"/>
    </source>
</evidence>
<dbReference type="Pfam" id="PF05699">
    <property type="entry name" value="Dimer_Tnp_hAT"/>
    <property type="match status" value="1"/>
</dbReference>
<protein>
    <recommendedName>
        <fullName evidence="6">HAT C-terminal dimerisation domain-containing protein</fullName>
    </recommendedName>
</protein>
<dbReference type="GO" id="GO:0046983">
    <property type="term" value="F:protein dimerization activity"/>
    <property type="evidence" value="ECO:0007669"/>
    <property type="project" value="InterPro"/>
</dbReference>
<reference evidence="4" key="1">
    <citation type="journal article" date="2023" name="Front. Mar. Sci.">
        <title>A new Merluccius polli reference genome to investigate the effects of global change in West African waters.</title>
        <authorList>
            <person name="Mateo J.L."/>
            <person name="Blanco-Fernandez C."/>
            <person name="Garcia-Vazquez E."/>
            <person name="Machado-Schiaffino G."/>
        </authorList>
    </citation>
    <scope>NUCLEOTIDE SEQUENCE</scope>
    <source>
        <strain evidence="4">C29</strain>
        <tissue evidence="4">Fin</tissue>
    </source>
</reference>
<feature type="domain" description="HAT C-terminal dimerisation" evidence="2">
    <location>
        <begin position="205"/>
        <end position="260"/>
    </location>
</feature>
<proteinExistence type="predicted"/>
<dbReference type="AlphaFoldDB" id="A0AA47P1H6"/>
<sequence>MMSHSILRSIADRIRALPVLQFSIIVDGTQDISGTEQESICLRYVDQDLVPQEVFMGLYQTNDTTGRVLANIALDALTRLNLPLASLRGKTYDGASNMSRQPPKRFTGQSEGRRPNSAEEHYRAEYFEVLDLINAHLKDRFQQGGLLNLESLENTLLTGQVSSSTEGYPELNHQSLSIQLPMFLANYKFSSVAEAAQILRGLHVQVRSLFGTVETLIRLLLVVPISTAEAERSFSALRRLKTWLRSTMSQRRLNSVAVCHAHQECIDQIRTVHISQQFAIKTERRESYFGKY</sequence>
<comment type="caution">
    <text evidence="4">The sequence shown here is derived from an EMBL/GenBank/DDBJ whole genome shotgun (WGS) entry which is preliminary data.</text>
</comment>
<gene>
    <name evidence="4" type="ORF">N1851_016140</name>
</gene>
<dbReference type="InterPro" id="IPR025398">
    <property type="entry name" value="DUF4371"/>
</dbReference>
<dbReference type="Pfam" id="PF14291">
    <property type="entry name" value="DUF4371"/>
    <property type="match status" value="1"/>
</dbReference>
<feature type="region of interest" description="Disordered" evidence="1">
    <location>
        <begin position="93"/>
        <end position="118"/>
    </location>
</feature>
<feature type="domain" description="DUF4371" evidence="3">
    <location>
        <begin position="4"/>
        <end position="99"/>
    </location>
</feature>
<organism evidence="4 5">
    <name type="scientific">Merluccius polli</name>
    <name type="common">Benguela hake</name>
    <name type="synonym">Merluccius cadenati</name>
    <dbReference type="NCBI Taxonomy" id="89951"/>
    <lineage>
        <taxon>Eukaryota</taxon>
        <taxon>Metazoa</taxon>
        <taxon>Chordata</taxon>
        <taxon>Craniata</taxon>
        <taxon>Vertebrata</taxon>
        <taxon>Euteleostomi</taxon>
        <taxon>Actinopterygii</taxon>
        <taxon>Neopterygii</taxon>
        <taxon>Teleostei</taxon>
        <taxon>Neoteleostei</taxon>
        <taxon>Acanthomorphata</taxon>
        <taxon>Zeiogadaria</taxon>
        <taxon>Gadariae</taxon>
        <taxon>Gadiformes</taxon>
        <taxon>Gadoidei</taxon>
        <taxon>Merlucciidae</taxon>
        <taxon>Merluccius</taxon>
    </lineage>
</organism>
<evidence type="ECO:0000313" key="5">
    <source>
        <dbReference type="Proteomes" id="UP001174136"/>
    </source>
</evidence>
<dbReference type="PANTHER" id="PTHR45749:SF21">
    <property type="entry name" value="DUF4371 DOMAIN-CONTAINING PROTEIN"/>
    <property type="match status" value="1"/>
</dbReference>
<evidence type="ECO:0000256" key="1">
    <source>
        <dbReference type="SAM" id="MobiDB-lite"/>
    </source>
</evidence>
<keyword evidence="5" id="KW-1185">Reference proteome</keyword>
<dbReference type="EMBL" id="JAOPHQ010002914">
    <property type="protein sequence ID" value="KAK0144965.1"/>
    <property type="molecule type" value="Genomic_DNA"/>
</dbReference>
<dbReference type="PANTHER" id="PTHR45749">
    <property type="match status" value="1"/>
</dbReference>
<dbReference type="Proteomes" id="UP001174136">
    <property type="component" value="Unassembled WGS sequence"/>
</dbReference>
<evidence type="ECO:0008006" key="6">
    <source>
        <dbReference type="Google" id="ProtNLM"/>
    </source>
</evidence>
<evidence type="ECO:0000259" key="3">
    <source>
        <dbReference type="Pfam" id="PF14291"/>
    </source>
</evidence>
<accession>A0AA47P1H6</accession>
<evidence type="ECO:0000313" key="4">
    <source>
        <dbReference type="EMBL" id="KAK0144965.1"/>
    </source>
</evidence>